<reference evidence="1 2" key="1">
    <citation type="journal article" date="2021" name="Commun. Biol.">
        <title>The genome of Shorea leprosula (Dipterocarpaceae) highlights the ecological relevance of drought in aseasonal tropical rainforests.</title>
        <authorList>
            <person name="Ng K.K.S."/>
            <person name="Kobayashi M.J."/>
            <person name="Fawcett J.A."/>
            <person name="Hatakeyama M."/>
            <person name="Paape T."/>
            <person name="Ng C.H."/>
            <person name="Ang C.C."/>
            <person name="Tnah L.H."/>
            <person name="Lee C.T."/>
            <person name="Nishiyama T."/>
            <person name="Sese J."/>
            <person name="O'Brien M.J."/>
            <person name="Copetti D."/>
            <person name="Mohd Noor M.I."/>
            <person name="Ong R.C."/>
            <person name="Putra M."/>
            <person name="Sireger I.Z."/>
            <person name="Indrioko S."/>
            <person name="Kosugi Y."/>
            <person name="Izuno A."/>
            <person name="Isagi Y."/>
            <person name="Lee S.L."/>
            <person name="Shimizu K.K."/>
        </authorList>
    </citation>
    <scope>NUCLEOTIDE SEQUENCE [LARGE SCALE GENOMIC DNA]</scope>
    <source>
        <strain evidence="1">214</strain>
    </source>
</reference>
<gene>
    <name evidence="1" type="ORF">SLEP1_g58721</name>
</gene>
<keyword evidence="2" id="KW-1185">Reference proteome</keyword>
<protein>
    <submittedName>
        <fullName evidence="1">Uncharacterized protein</fullName>
    </submittedName>
</protein>
<evidence type="ECO:0000313" key="1">
    <source>
        <dbReference type="EMBL" id="GKV52128.1"/>
    </source>
</evidence>
<accession>A0AAV5MTH3</accession>
<organism evidence="1 2">
    <name type="scientific">Rubroshorea leprosula</name>
    <dbReference type="NCBI Taxonomy" id="152421"/>
    <lineage>
        <taxon>Eukaryota</taxon>
        <taxon>Viridiplantae</taxon>
        <taxon>Streptophyta</taxon>
        <taxon>Embryophyta</taxon>
        <taxon>Tracheophyta</taxon>
        <taxon>Spermatophyta</taxon>
        <taxon>Magnoliopsida</taxon>
        <taxon>eudicotyledons</taxon>
        <taxon>Gunneridae</taxon>
        <taxon>Pentapetalae</taxon>
        <taxon>rosids</taxon>
        <taxon>malvids</taxon>
        <taxon>Malvales</taxon>
        <taxon>Dipterocarpaceae</taxon>
        <taxon>Rubroshorea</taxon>
    </lineage>
</organism>
<dbReference type="EMBL" id="BPVZ01000615">
    <property type="protein sequence ID" value="GKV52128.1"/>
    <property type="molecule type" value="Genomic_DNA"/>
</dbReference>
<sequence length="318" mass="36240">MERENARFRARIPIAKNNGSGIKRWLLGYGNQFMGQFTTYFFYDFPVDRSAKDLWYGFWSFEKVAYVYIPAHKDRQGSHFGFVQMAAVSDVKTRRGEEKEVTESAFDKEGIQLEKAKGAPKLVLEFFPIEDETAWLKKRGQQVVLLDNSEGCLEEFLNAWSERCFVELGGLIGEVILVDEDTRSKLFLCEGRVLILHKDKSKLHSIITLMVNGKGFPIMVMKHEWRVDPNWWLASERWSSMISESGSEYSDDSYGEADLNADGCLGDEGVTDAEDCTVMDEDSNWVLRRNANFEEGDSVDVFESSGLKKHGLVEGEVS</sequence>
<comment type="caution">
    <text evidence="1">The sequence shown here is derived from an EMBL/GenBank/DDBJ whole genome shotgun (WGS) entry which is preliminary data.</text>
</comment>
<proteinExistence type="predicted"/>
<dbReference type="AlphaFoldDB" id="A0AAV5MTH3"/>
<evidence type="ECO:0000313" key="2">
    <source>
        <dbReference type="Proteomes" id="UP001054252"/>
    </source>
</evidence>
<name>A0AAV5MTH3_9ROSI</name>
<dbReference type="Proteomes" id="UP001054252">
    <property type="component" value="Unassembled WGS sequence"/>
</dbReference>